<dbReference type="Gene3D" id="2.60.40.420">
    <property type="entry name" value="Cupredoxins - blue copper proteins"/>
    <property type="match status" value="1"/>
</dbReference>
<dbReference type="KEGG" id="dcr:108226443"/>
<feature type="transmembrane region" description="Helical" evidence="3">
    <location>
        <begin position="161"/>
        <end position="179"/>
    </location>
</feature>
<keyword evidence="3" id="KW-0812">Transmembrane</keyword>
<keyword evidence="3" id="KW-0472">Membrane</keyword>
<protein>
    <recommendedName>
        <fullName evidence="4">Phytocyanin domain-containing protein</fullName>
    </recommendedName>
</protein>
<dbReference type="Pfam" id="PF02298">
    <property type="entry name" value="Cu_bind_like"/>
    <property type="match status" value="1"/>
</dbReference>
<keyword evidence="6" id="KW-1185">Reference proteome</keyword>
<sequence length="180" mass="19496">MGLERADLGVLVMVVICCCMQIAGGTVYKVGDSAGWTTIGKVDYKQWAATKTFKLNDVILFEYSSQFHNVMQVKHVHYKSCNASFPIATHTSGNDSITITKHGHHFFLCGVPGHCQAGQKVDINVLRLSDSLPPSSPPAALPTSSPIVPAPSPSKAAPFSVLSWFSCYLWLVMPVIVALF</sequence>
<evidence type="ECO:0000313" key="5">
    <source>
        <dbReference type="EMBL" id="WOG83306.1"/>
    </source>
</evidence>
<reference evidence="5" key="1">
    <citation type="journal article" date="2016" name="Nat. Genet.">
        <title>A high-quality carrot genome assembly provides new insights into carotenoid accumulation and asterid genome evolution.</title>
        <authorList>
            <person name="Iorizzo M."/>
            <person name="Ellison S."/>
            <person name="Senalik D."/>
            <person name="Zeng P."/>
            <person name="Satapoomin P."/>
            <person name="Huang J."/>
            <person name="Bowman M."/>
            <person name="Iovene M."/>
            <person name="Sanseverino W."/>
            <person name="Cavagnaro P."/>
            <person name="Yildiz M."/>
            <person name="Macko-Podgorni A."/>
            <person name="Moranska E."/>
            <person name="Grzebelus E."/>
            <person name="Grzebelus D."/>
            <person name="Ashrafi H."/>
            <person name="Zheng Z."/>
            <person name="Cheng S."/>
            <person name="Spooner D."/>
            <person name="Van Deynze A."/>
            <person name="Simon P."/>
        </authorList>
    </citation>
    <scope>NUCLEOTIDE SEQUENCE</scope>
    <source>
        <tissue evidence="5">Leaf</tissue>
    </source>
</reference>
<accession>A0AAF0W6Y7</accession>
<evidence type="ECO:0000259" key="4">
    <source>
        <dbReference type="PROSITE" id="PS51485"/>
    </source>
</evidence>
<evidence type="ECO:0000256" key="3">
    <source>
        <dbReference type="SAM" id="Phobius"/>
    </source>
</evidence>
<feature type="transmembrane region" description="Helical" evidence="3">
    <location>
        <begin position="7"/>
        <end position="28"/>
    </location>
</feature>
<name>A0AAF0W6Y7_DAUCS</name>
<dbReference type="PROSITE" id="PS51485">
    <property type="entry name" value="PHYTOCYANIN"/>
    <property type="match status" value="1"/>
</dbReference>
<dbReference type="GO" id="GO:0005886">
    <property type="term" value="C:plasma membrane"/>
    <property type="evidence" value="ECO:0007669"/>
    <property type="project" value="TreeGrafter"/>
</dbReference>
<gene>
    <name evidence="5" type="ORF">DCAR_0102481</name>
</gene>
<dbReference type="AlphaFoldDB" id="A0AAF0W6Y7"/>
<dbReference type="InterPro" id="IPR008972">
    <property type="entry name" value="Cupredoxin"/>
</dbReference>
<keyword evidence="1" id="KW-0479">Metal-binding</keyword>
<dbReference type="SUPFAM" id="SSF49503">
    <property type="entry name" value="Cupredoxins"/>
    <property type="match status" value="1"/>
</dbReference>
<keyword evidence="3" id="KW-1133">Transmembrane helix</keyword>
<evidence type="ECO:0000256" key="2">
    <source>
        <dbReference type="ARBA" id="ARBA00023180"/>
    </source>
</evidence>
<dbReference type="EMBL" id="CP093343">
    <property type="protein sequence ID" value="WOG83306.1"/>
    <property type="molecule type" value="Genomic_DNA"/>
</dbReference>
<dbReference type="GO" id="GO:0009055">
    <property type="term" value="F:electron transfer activity"/>
    <property type="evidence" value="ECO:0007669"/>
    <property type="project" value="InterPro"/>
</dbReference>
<dbReference type="GO" id="GO:0046872">
    <property type="term" value="F:metal ion binding"/>
    <property type="evidence" value="ECO:0007669"/>
    <property type="project" value="UniProtKB-KW"/>
</dbReference>
<dbReference type="PANTHER" id="PTHR33021">
    <property type="entry name" value="BLUE COPPER PROTEIN"/>
    <property type="match status" value="1"/>
</dbReference>
<dbReference type="InterPro" id="IPR003245">
    <property type="entry name" value="Phytocyanin_dom"/>
</dbReference>
<evidence type="ECO:0000256" key="1">
    <source>
        <dbReference type="ARBA" id="ARBA00022723"/>
    </source>
</evidence>
<dbReference type="InterPro" id="IPR039391">
    <property type="entry name" value="Phytocyanin-like"/>
</dbReference>
<keyword evidence="2" id="KW-0325">Glycoprotein</keyword>
<feature type="domain" description="Phytocyanin" evidence="4">
    <location>
        <begin position="26"/>
        <end position="127"/>
    </location>
</feature>
<evidence type="ECO:0000313" key="6">
    <source>
        <dbReference type="Proteomes" id="UP000077755"/>
    </source>
</evidence>
<dbReference type="FunFam" id="2.60.40.420:FF:000003">
    <property type="entry name" value="Blue copper"/>
    <property type="match status" value="1"/>
</dbReference>
<dbReference type="PANTHER" id="PTHR33021:SF339">
    <property type="entry name" value="OS07G0570600 PROTEIN"/>
    <property type="match status" value="1"/>
</dbReference>
<reference evidence="5" key="2">
    <citation type="submission" date="2022-03" db="EMBL/GenBank/DDBJ databases">
        <title>Draft title - Genomic analysis of global carrot germplasm unveils the trajectory of domestication and the origin of high carotenoid orange carrot.</title>
        <authorList>
            <person name="Iorizzo M."/>
            <person name="Ellison S."/>
            <person name="Senalik D."/>
            <person name="Macko-Podgorni A."/>
            <person name="Grzebelus D."/>
            <person name="Bostan H."/>
            <person name="Rolling W."/>
            <person name="Curaba J."/>
            <person name="Simon P."/>
        </authorList>
    </citation>
    <scope>NUCLEOTIDE SEQUENCE</scope>
    <source>
        <tissue evidence="5">Leaf</tissue>
    </source>
</reference>
<organism evidence="5 6">
    <name type="scientific">Daucus carota subsp. sativus</name>
    <name type="common">Carrot</name>
    <dbReference type="NCBI Taxonomy" id="79200"/>
    <lineage>
        <taxon>Eukaryota</taxon>
        <taxon>Viridiplantae</taxon>
        <taxon>Streptophyta</taxon>
        <taxon>Embryophyta</taxon>
        <taxon>Tracheophyta</taxon>
        <taxon>Spermatophyta</taxon>
        <taxon>Magnoliopsida</taxon>
        <taxon>eudicotyledons</taxon>
        <taxon>Gunneridae</taxon>
        <taxon>Pentapetalae</taxon>
        <taxon>asterids</taxon>
        <taxon>campanulids</taxon>
        <taxon>Apiales</taxon>
        <taxon>Apiaceae</taxon>
        <taxon>Apioideae</taxon>
        <taxon>Scandiceae</taxon>
        <taxon>Daucinae</taxon>
        <taxon>Daucus</taxon>
        <taxon>Daucus sect. Daucus</taxon>
    </lineage>
</organism>
<proteinExistence type="predicted"/>
<dbReference type="Proteomes" id="UP000077755">
    <property type="component" value="Chromosome 1"/>
</dbReference>